<feature type="chain" id="PRO_5043932350" evidence="1">
    <location>
        <begin position="27"/>
        <end position="194"/>
    </location>
</feature>
<dbReference type="Gene3D" id="2.10.80.10">
    <property type="entry name" value="Lipase, subunit A"/>
    <property type="match status" value="1"/>
</dbReference>
<keyword evidence="3" id="KW-1185">Reference proteome</keyword>
<dbReference type="AlphaFoldDB" id="A0AAV3YRU5"/>
<protein>
    <submittedName>
        <fullName evidence="2">Uncharacterized protein</fullName>
    </submittedName>
</protein>
<gene>
    <name evidence="2" type="ORF">PoB_001228900</name>
</gene>
<dbReference type="EMBL" id="BLXT01001455">
    <property type="protein sequence ID" value="GFN85783.1"/>
    <property type="molecule type" value="Genomic_DNA"/>
</dbReference>
<reference evidence="2 3" key="1">
    <citation type="journal article" date="2021" name="Elife">
        <title>Chloroplast acquisition without the gene transfer in kleptoplastic sea slugs, Plakobranchus ocellatus.</title>
        <authorList>
            <person name="Maeda T."/>
            <person name="Takahashi S."/>
            <person name="Yoshida T."/>
            <person name="Shimamura S."/>
            <person name="Takaki Y."/>
            <person name="Nagai Y."/>
            <person name="Toyoda A."/>
            <person name="Suzuki Y."/>
            <person name="Arimoto A."/>
            <person name="Ishii H."/>
            <person name="Satoh N."/>
            <person name="Nishiyama T."/>
            <person name="Hasebe M."/>
            <person name="Maruyama T."/>
            <person name="Minagawa J."/>
            <person name="Obokata J."/>
            <person name="Shigenobu S."/>
        </authorList>
    </citation>
    <scope>NUCLEOTIDE SEQUENCE [LARGE SCALE GENOMIC DNA]</scope>
</reference>
<proteinExistence type="predicted"/>
<dbReference type="Proteomes" id="UP000735302">
    <property type="component" value="Unassembled WGS sequence"/>
</dbReference>
<keyword evidence="1" id="KW-0732">Signal</keyword>
<evidence type="ECO:0000313" key="2">
    <source>
        <dbReference type="EMBL" id="GFN85783.1"/>
    </source>
</evidence>
<evidence type="ECO:0000256" key="1">
    <source>
        <dbReference type="SAM" id="SignalP"/>
    </source>
</evidence>
<organism evidence="2 3">
    <name type="scientific">Plakobranchus ocellatus</name>
    <dbReference type="NCBI Taxonomy" id="259542"/>
    <lineage>
        <taxon>Eukaryota</taxon>
        <taxon>Metazoa</taxon>
        <taxon>Spiralia</taxon>
        <taxon>Lophotrochozoa</taxon>
        <taxon>Mollusca</taxon>
        <taxon>Gastropoda</taxon>
        <taxon>Heterobranchia</taxon>
        <taxon>Euthyneura</taxon>
        <taxon>Panpulmonata</taxon>
        <taxon>Sacoglossa</taxon>
        <taxon>Placobranchoidea</taxon>
        <taxon>Plakobranchidae</taxon>
        <taxon>Plakobranchus</taxon>
    </lineage>
</organism>
<evidence type="ECO:0000313" key="3">
    <source>
        <dbReference type="Proteomes" id="UP000735302"/>
    </source>
</evidence>
<comment type="caution">
    <text evidence="2">The sequence shown here is derived from an EMBL/GenBank/DDBJ whole genome shotgun (WGS) entry which is preliminary data.</text>
</comment>
<accession>A0AAV3YRU5</accession>
<feature type="signal peptide" evidence="1">
    <location>
        <begin position="1"/>
        <end position="26"/>
    </location>
</feature>
<sequence>MGSKLSSHQLSTLAITFLLLLGSVTAQDRIEMKCNPSLRHRYEHCPTGYCCVRDEFLPTFVYCRKFGSEDDNCTTRDTESECPCSEGLRCRANIQGKFPSVYGRCVVNVTTTVATTATTISSTTPATIINTTVTADITGNNFTTSLIDNTTATVLTTTAAPEQNTTMVIDNSTASLMPNLTKSTETTNVTDVMT</sequence>
<name>A0AAV3YRU5_9GAST</name>